<protein>
    <submittedName>
        <fullName evidence="7">B3 domain-containing protein</fullName>
    </submittedName>
</protein>
<dbReference type="InterPro" id="IPR015300">
    <property type="entry name" value="DNA-bd_pseudobarrel_sf"/>
</dbReference>
<dbReference type="Gene3D" id="2.40.330.10">
    <property type="entry name" value="DNA-binding pseudobarrel domain"/>
    <property type="match status" value="1"/>
</dbReference>
<evidence type="ECO:0000259" key="6">
    <source>
        <dbReference type="PROSITE" id="PS50863"/>
    </source>
</evidence>
<keyword evidence="4" id="KW-0804">Transcription</keyword>
<evidence type="ECO:0000256" key="5">
    <source>
        <dbReference type="ARBA" id="ARBA00023242"/>
    </source>
</evidence>
<comment type="subcellular location">
    <subcellularLocation>
        <location evidence="1">Nucleus</location>
    </subcellularLocation>
</comment>
<gene>
    <name evidence="7" type="ORF">STAS_33882</name>
</gene>
<dbReference type="SUPFAM" id="SSF101936">
    <property type="entry name" value="DNA-binding pseudobarrel domain"/>
    <property type="match status" value="1"/>
</dbReference>
<comment type="caution">
    <text evidence="7">The sequence shown here is derived from an EMBL/GenBank/DDBJ whole genome shotgun (WGS) entry which is preliminary data.</text>
</comment>
<evidence type="ECO:0000256" key="1">
    <source>
        <dbReference type="ARBA" id="ARBA00004123"/>
    </source>
</evidence>
<evidence type="ECO:0000313" key="7">
    <source>
        <dbReference type="EMBL" id="GER56170.1"/>
    </source>
</evidence>
<keyword evidence="5" id="KW-0539">Nucleus</keyword>
<name>A0A5A7RG45_STRAF</name>
<dbReference type="GO" id="GO:0003677">
    <property type="term" value="F:DNA binding"/>
    <property type="evidence" value="ECO:0007669"/>
    <property type="project" value="UniProtKB-KW"/>
</dbReference>
<dbReference type="Proteomes" id="UP000325081">
    <property type="component" value="Unassembled WGS sequence"/>
</dbReference>
<reference evidence="8" key="1">
    <citation type="journal article" date="2019" name="Curr. Biol.">
        <title>Genome Sequence of Striga asiatica Provides Insight into the Evolution of Plant Parasitism.</title>
        <authorList>
            <person name="Yoshida S."/>
            <person name="Kim S."/>
            <person name="Wafula E.K."/>
            <person name="Tanskanen J."/>
            <person name="Kim Y.M."/>
            <person name="Honaas L."/>
            <person name="Yang Z."/>
            <person name="Spallek T."/>
            <person name="Conn C.E."/>
            <person name="Ichihashi Y."/>
            <person name="Cheong K."/>
            <person name="Cui S."/>
            <person name="Der J.P."/>
            <person name="Gundlach H."/>
            <person name="Jiao Y."/>
            <person name="Hori C."/>
            <person name="Ishida J.K."/>
            <person name="Kasahara H."/>
            <person name="Kiba T."/>
            <person name="Kim M.S."/>
            <person name="Koo N."/>
            <person name="Laohavisit A."/>
            <person name="Lee Y.H."/>
            <person name="Lumba S."/>
            <person name="McCourt P."/>
            <person name="Mortimer J.C."/>
            <person name="Mutuku J.M."/>
            <person name="Nomura T."/>
            <person name="Sasaki-Sekimoto Y."/>
            <person name="Seto Y."/>
            <person name="Wang Y."/>
            <person name="Wakatake T."/>
            <person name="Sakakibara H."/>
            <person name="Demura T."/>
            <person name="Yamaguchi S."/>
            <person name="Yoneyama K."/>
            <person name="Manabe R.I."/>
            <person name="Nelson D.C."/>
            <person name="Schulman A.H."/>
            <person name="Timko M.P."/>
            <person name="dePamphilis C.W."/>
            <person name="Choi D."/>
            <person name="Shirasu K."/>
        </authorList>
    </citation>
    <scope>NUCLEOTIDE SEQUENCE [LARGE SCALE GENOMIC DNA]</scope>
    <source>
        <strain evidence="8">cv. UVA1</strain>
    </source>
</reference>
<keyword evidence="2" id="KW-0805">Transcription regulation</keyword>
<dbReference type="EMBL" id="BKCP01012514">
    <property type="protein sequence ID" value="GER56170.1"/>
    <property type="molecule type" value="Genomic_DNA"/>
</dbReference>
<evidence type="ECO:0000256" key="2">
    <source>
        <dbReference type="ARBA" id="ARBA00023015"/>
    </source>
</evidence>
<proteinExistence type="predicted"/>
<evidence type="ECO:0000256" key="4">
    <source>
        <dbReference type="ARBA" id="ARBA00023163"/>
    </source>
</evidence>
<feature type="domain" description="TF-B3" evidence="6">
    <location>
        <begin position="5"/>
        <end position="98"/>
    </location>
</feature>
<accession>A0A5A7RG45</accession>
<dbReference type="PROSITE" id="PS50863">
    <property type="entry name" value="B3"/>
    <property type="match status" value="1"/>
</dbReference>
<organism evidence="7 8">
    <name type="scientific">Striga asiatica</name>
    <name type="common">Asiatic witchweed</name>
    <name type="synonym">Buchnera asiatica</name>
    <dbReference type="NCBI Taxonomy" id="4170"/>
    <lineage>
        <taxon>Eukaryota</taxon>
        <taxon>Viridiplantae</taxon>
        <taxon>Streptophyta</taxon>
        <taxon>Embryophyta</taxon>
        <taxon>Tracheophyta</taxon>
        <taxon>Spermatophyta</taxon>
        <taxon>Magnoliopsida</taxon>
        <taxon>eudicotyledons</taxon>
        <taxon>Gunneridae</taxon>
        <taxon>Pentapetalae</taxon>
        <taxon>asterids</taxon>
        <taxon>lamiids</taxon>
        <taxon>Lamiales</taxon>
        <taxon>Orobanchaceae</taxon>
        <taxon>Buchnereae</taxon>
        <taxon>Striga</taxon>
    </lineage>
</organism>
<keyword evidence="3" id="KW-0238">DNA-binding</keyword>
<dbReference type="InterPro" id="IPR003340">
    <property type="entry name" value="B3_DNA-bd"/>
</dbReference>
<evidence type="ECO:0000313" key="8">
    <source>
        <dbReference type="Proteomes" id="UP000325081"/>
    </source>
</evidence>
<sequence length="210" mass="25644">MSEYFQRFFKYIVNPEKRTLKLPDSLNHQYSHRTPVECTLTTREGRRHIVTLRGNRFRVYFDEGWRDFVHGEDIMVDNCLWFDRTSFTDFIVTVHGEDQVERDLRYRYTLEIKKCHVERVFDIHAKTVYLHEDDREEALEVWALAEHYCSNNPEPLWETLKIIFEPLGLDPYPGEMRARDERNLRKLDQVIREYWAEERRMAAQRRRRGN</sequence>
<dbReference type="OrthoDB" id="920717at2759"/>
<evidence type="ECO:0000256" key="3">
    <source>
        <dbReference type="ARBA" id="ARBA00023125"/>
    </source>
</evidence>
<keyword evidence="8" id="KW-1185">Reference proteome</keyword>
<dbReference type="GO" id="GO:0005634">
    <property type="term" value="C:nucleus"/>
    <property type="evidence" value="ECO:0007669"/>
    <property type="project" value="UniProtKB-SubCell"/>
</dbReference>
<dbReference type="AlphaFoldDB" id="A0A5A7RG45"/>